<feature type="region of interest" description="Disordered" evidence="1">
    <location>
        <begin position="269"/>
        <end position="312"/>
    </location>
</feature>
<protein>
    <recommendedName>
        <fullName evidence="4">DUF222 domain-containing protein</fullName>
    </recommendedName>
</protein>
<dbReference type="EMBL" id="JBGBYS010000029">
    <property type="protein sequence ID" value="MEY9260416.1"/>
    <property type="molecule type" value="Genomic_DNA"/>
</dbReference>
<name>A0ABV4EPE4_BREEP</name>
<proteinExistence type="predicted"/>
<evidence type="ECO:0000313" key="3">
    <source>
        <dbReference type="Proteomes" id="UP001565435"/>
    </source>
</evidence>
<organism evidence="2 3">
    <name type="scientific">Brevibacterium epidermidis</name>
    <dbReference type="NCBI Taxonomy" id="1698"/>
    <lineage>
        <taxon>Bacteria</taxon>
        <taxon>Bacillati</taxon>
        <taxon>Actinomycetota</taxon>
        <taxon>Actinomycetes</taxon>
        <taxon>Micrococcales</taxon>
        <taxon>Brevibacteriaceae</taxon>
        <taxon>Brevibacterium</taxon>
    </lineage>
</organism>
<gene>
    <name evidence="2" type="ORF">ABH903_003463</name>
</gene>
<keyword evidence="3" id="KW-1185">Reference proteome</keyword>
<comment type="caution">
    <text evidence="2">The sequence shown here is derived from an EMBL/GenBank/DDBJ whole genome shotgun (WGS) entry which is preliminary data.</text>
</comment>
<evidence type="ECO:0000313" key="2">
    <source>
        <dbReference type="EMBL" id="MEY9260416.1"/>
    </source>
</evidence>
<reference evidence="2 3" key="1">
    <citation type="submission" date="2024-07" db="EMBL/GenBank/DDBJ databases">
        <title>Mealworm larvae gut microbial communities from Newark, Delaware, USA.</title>
        <authorList>
            <person name="Blenner M."/>
        </authorList>
    </citation>
    <scope>NUCLEOTIDE SEQUENCE [LARGE SCALE GENOMIC DNA]</scope>
    <source>
        <strain evidence="2 3">UD i117</strain>
    </source>
</reference>
<accession>A0ABV4EPE4</accession>
<feature type="region of interest" description="Disordered" evidence="1">
    <location>
        <begin position="200"/>
        <end position="242"/>
    </location>
</feature>
<dbReference type="Proteomes" id="UP001565435">
    <property type="component" value="Unassembled WGS sequence"/>
</dbReference>
<sequence length="422" mass="45493">MGYRNAIATRRFAGVLSGKHAAARVLMDMALMSQDVDTAEQEARIYFGGHDELARNVYGSDDSKALRRVGERIKELIDAGAIERAVDAYRGRNAEYRLLLDPTPSNGYVKNVPISEGSAEIEVRSASPYPEDDAQMGISGRYPNDNGGQLRPPNGYPTEAPFPVDNSAMGTSKTYPIESGMGTLKTDEWVRQNRMNGYVKNVPLQEDKKYKTSPYPLGDDSSGLPVDNSEGEEQSNQAAAEPPVMATDYAARLRAEVSSRNGNVVSATASAEPDHSHQSVKATANNFARPGSPENPGQGLSLKTEQKGVRRVDTPDQVPAADQAAIELLTADGTDLALASDMLAHAKADPETKSAHARIRQAKYREQLRSAVLNERNRQHSAAAKAAGPCPHGELGGLVPTRAGTPTCVSCRAEHQRQRETA</sequence>
<evidence type="ECO:0000256" key="1">
    <source>
        <dbReference type="SAM" id="MobiDB-lite"/>
    </source>
</evidence>
<evidence type="ECO:0008006" key="4">
    <source>
        <dbReference type="Google" id="ProtNLM"/>
    </source>
</evidence>